<evidence type="ECO:0000259" key="3">
    <source>
        <dbReference type="PROSITE" id="PS50110"/>
    </source>
</evidence>
<organism evidence="5 6">
    <name type="scientific">Pelomonas candidula</name>
    <dbReference type="NCBI Taxonomy" id="3299025"/>
    <lineage>
        <taxon>Bacteria</taxon>
        <taxon>Pseudomonadati</taxon>
        <taxon>Pseudomonadota</taxon>
        <taxon>Betaproteobacteria</taxon>
        <taxon>Burkholderiales</taxon>
        <taxon>Sphaerotilaceae</taxon>
        <taxon>Roseateles</taxon>
    </lineage>
</organism>
<comment type="caution">
    <text evidence="5">The sequence shown here is derived from an EMBL/GenBank/DDBJ whole genome shotgun (WGS) entry which is preliminary data.</text>
</comment>
<dbReference type="PANTHER" id="PTHR48111">
    <property type="entry name" value="REGULATOR OF RPOS"/>
    <property type="match status" value="1"/>
</dbReference>
<evidence type="ECO:0000313" key="5">
    <source>
        <dbReference type="EMBL" id="MFG6488122.1"/>
    </source>
</evidence>
<keyword evidence="6" id="KW-1185">Reference proteome</keyword>
<sequence length="254" mass="28050">MNLFSPTAVVAEDEAALRGELVEQLGRLWPELSIVGEAADGLEALRLLDQHRPDILFLDIEMPGATGIDVARQVAGRSHVVFVTAYDQYAIAAFDQGAVDYLLKPLAGARLFTAISRLKARLGQAPAPLGGVLEQLSSRPAPSAARAPLRWINASVGQTLRLITVDEVMFFQSDNKYTRLALKDGEALIRKPLKELIDELDPQQFWQIHRSTLVNVNAIASVSRDFRGRMQIKLKHGSEMLLVAESCAHLFRQM</sequence>
<dbReference type="PANTHER" id="PTHR48111:SF69">
    <property type="entry name" value="RESPONSE REGULATOR RECEIVER"/>
    <property type="match status" value="1"/>
</dbReference>
<dbReference type="RefSeq" id="WP_394412348.1">
    <property type="nucleotide sequence ID" value="NZ_JBIGIC010000007.1"/>
</dbReference>
<feature type="domain" description="Response regulatory" evidence="3">
    <location>
        <begin position="7"/>
        <end position="119"/>
    </location>
</feature>
<dbReference type="InterPro" id="IPR007492">
    <property type="entry name" value="LytTR_DNA-bd_dom"/>
</dbReference>
<protein>
    <submittedName>
        <fullName evidence="5">LytR/AlgR family response regulator transcription factor</fullName>
    </submittedName>
</protein>
<feature type="domain" description="HTH LytTR-type" evidence="4">
    <location>
        <begin position="152"/>
        <end position="254"/>
    </location>
</feature>
<evidence type="ECO:0000259" key="4">
    <source>
        <dbReference type="PROSITE" id="PS50930"/>
    </source>
</evidence>
<proteinExistence type="predicted"/>
<evidence type="ECO:0000256" key="1">
    <source>
        <dbReference type="ARBA" id="ARBA00023125"/>
    </source>
</evidence>
<keyword evidence="2" id="KW-0597">Phosphoprotein</keyword>
<dbReference type="Gene3D" id="2.40.50.1020">
    <property type="entry name" value="LytTr DNA-binding domain"/>
    <property type="match status" value="1"/>
</dbReference>
<dbReference type="InterPro" id="IPR011006">
    <property type="entry name" value="CheY-like_superfamily"/>
</dbReference>
<feature type="modified residue" description="4-aspartylphosphate" evidence="2">
    <location>
        <position position="59"/>
    </location>
</feature>
<evidence type="ECO:0000313" key="6">
    <source>
        <dbReference type="Proteomes" id="UP001606134"/>
    </source>
</evidence>
<dbReference type="Pfam" id="PF04397">
    <property type="entry name" value="LytTR"/>
    <property type="match status" value="1"/>
</dbReference>
<name>A0ABW7HF56_9BURK</name>
<dbReference type="InterPro" id="IPR001789">
    <property type="entry name" value="Sig_transdc_resp-reg_receiver"/>
</dbReference>
<evidence type="ECO:0000256" key="2">
    <source>
        <dbReference type="PROSITE-ProRule" id="PRU00169"/>
    </source>
</evidence>
<gene>
    <name evidence="5" type="ORF">ACG04R_15665</name>
</gene>
<dbReference type="SUPFAM" id="SSF52172">
    <property type="entry name" value="CheY-like"/>
    <property type="match status" value="1"/>
</dbReference>
<reference evidence="5 6" key="1">
    <citation type="submission" date="2024-08" db="EMBL/GenBank/DDBJ databases">
        <authorList>
            <person name="Lu H."/>
        </authorList>
    </citation>
    <scope>NUCLEOTIDE SEQUENCE [LARGE SCALE GENOMIC DNA]</scope>
    <source>
        <strain evidence="5 6">BYS78W</strain>
    </source>
</reference>
<dbReference type="PROSITE" id="PS50930">
    <property type="entry name" value="HTH_LYTTR"/>
    <property type="match status" value="1"/>
</dbReference>
<dbReference type="PROSITE" id="PS50110">
    <property type="entry name" value="RESPONSE_REGULATORY"/>
    <property type="match status" value="1"/>
</dbReference>
<dbReference type="Proteomes" id="UP001606134">
    <property type="component" value="Unassembled WGS sequence"/>
</dbReference>
<dbReference type="InterPro" id="IPR039420">
    <property type="entry name" value="WalR-like"/>
</dbReference>
<dbReference type="SMART" id="SM00448">
    <property type="entry name" value="REC"/>
    <property type="match status" value="1"/>
</dbReference>
<keyword evidence="1" id="KW-0238">DNA-binding</keyword>
<dbReference type="SMART" id="SM00850">
    <property type="entry name" value="LytTR"/>
    <property type="match status" value="1"/>
</dbReference>
<dbReference type="Pfam" id="PF00072">
    <property type="entry name" value="Response_reg"/>
    <property type="match status" value="1"/>
</dbReference>
<dbReference type="EMBL" id="JBIGIC010000007">
    <property type="protein sequence ID" value="MFG6488122.1"/>
    <property type="molecule type" value="Genomic_DNA"/>
</dbReference>
<accession>A0ABW7HF56</accession>
<dbReference type="Gene3D" id="3.40.50.2300">
    <property type="match status" value="1"/>
</dbReference>